<dbReference type="InterPro" id="IPR036236">
    <property type="entry name" value="Znf_C2H2_sf"/>
</dbReference>
<evidence type="ECO:0000313" key="13">
    <source>
        <dbReference type="Ensembl" id="ENSGWIP00000026179.1"/>
    </source>
</evidence>
<gene>
    <name evidence="13" type="primary">LOC114466616</name>
</gene>
<evidence type="ECO:0000256" key="11">
    <source>
        <dbReference type="SAM" id="MobiDB-lite"/>
    </source>
</evidence>
<dbReference type="GO" id="GO:0003700">
    <property type="term" value="F:DNA-binding transcription factor activity"/>
    <property type="evidence" value="ECO:0007669"/>
    <property type="project" value="TreeGrafter"/>
</dbReference>
<feature type="domain" description="C2H2-type" evidence="12">
    <location>
        <begin position="185"/>
        <end position="212"/>
    </location>
</feature>
<dbReference type="GO" id="GO:0008270">
    <property type="term" value="F:zinc ion binding"/>
    <property type="evidence" value="ECO:0007669"/>
    <property type="project" value="UniProtKB-KW"/>
</dbReference>
<dbReference type="PROSITE" id="PS50157">
    <property type="entry name" value="ZINC_FINGER_C2H2_2"/>
    <property type="match status" value="5"/>
</dbReference>
<evidence type="ECO:0000256" key="2">
    <source>
        <dbReference type="ARBA" id="ARBA00006991"/>
    </source>
</evidence>
<dbReference type="Proteomes" id="UP000694680">
    <property type="component" value="Unassembled WGS sequence"/>
</dbReference>
<evidence type="ECO:0000313" key="14">
    <source>
        <dbReference type="Ensembl" id="ENSGWIP00000035124.1"/>
    </source>
</evidence>
<proteinExistence type="inferred from homology"/>
<dbReference type="Pfam" id="PF00096">
    <property type="entry name" value="zf-C2H2"/>
    <property type="match status" value="5"/>
</dbReference>
<feature type="region of interest" description="Disordered" evidence="11">
    <location>
        <begin position="84"/>
        <end position="127"/>
    </location>
</feature>
<dbReference type="AlphaFoldDB" id="A0A8C5N7Q2"/>
<feature type="domain" description="C2H2-type" evidence="12">
    <location>
        <begin position="269"/>
        <end position="296"/>
    </location>
</feature>
<dbReference type="Ensembl" id="ENSGWIT00000028588.1">
    <property type="protein sequence ID" value="ENSGWIP00000026179.1"/>
    <property type="gene ID" value="ENSGWIG00000013738.1"/>
</dbReference>
<dbReference type="PANTHER" id="PTHR24390">
    <property type="entry name" value="ZINC FINGER PROTEIN"/>
    <property type="match status" value="1"/>
</dbReference>
<evidence type="ECO:0000256" key="6">
    <source>
        <dbReference type="ARBA" id="ARBA00022833"/>
    </source>
</evidence>
<evidence type="ECO:0000256" key="7">
    <source>
        <dbReference type="ARBA" id="ARBA00023015"/>
    </source>
</evidence>
<keyword evidence="9" id="KW-0539">Nucleus</keyword>
<evidence type="ECO:0000259" key="12">
    <source>
        <dbReference type="PROSITE" id="PS50157"/>
    </source>
</evidence>
<dbReference type="SMART" id="SM00355">
    <property type="entry name" value="ZnF_C2H2"/>
    <property type="match status" value="5"/>
</dbReference>
<evidence type="ECO:0000256" key="4">
    <source>
        <dbReference type="ARBA" id="ARBA00022737"/>
    </source>
</evidence>
<organism evidence="14 15">
    <name type="scientific">Gouania willdenowi</name>
    <name type="common">Blunt-snouted clingfish</name>
    <name type="synonym">Lepadogaster willdenowi</name>
    <dbReference type="NCBI Taxonomy" id="441366"/>
    <lineage>
        <taxon>Eukaryota</taxon>
        <taxon>Metazoa</taxon>
        <taxon>Chordata</taxon>
        <taxon>Craniata</taxon>
        <taxon>Vertebrata</taxon>
        <taxon>Euteleostomi</taxon>
        <taxon>Actinopterygii</taxon>
        <taxon>Neopterygii</taxon>
        <taxon>Teleostei</taxon>
        <taxon>Neoteleostei</taxon>
        <taxon>Acanthomorphata</taxon>
        <taxon>Ovalentaria</taxon>
        <taxon>Blenniimorphae</taxon>
        <taxon>Blenniiformes</taxon>
        <taxon>Gobiesocoidei</taxon>
        <taxon>Gobiesocidae</taxon>
        <taxon>Gobiesocinae</taxon>
        <taxon>Gouania</taxon>
    </lineage>
</organism>
<dbReference type="FunFam" id="3.30.160.60:FF:000478">
    <property type="entry name" value="Zinc finger protein 133"/>
    <property type="match status" value="1"/>
</dbReference>
<dbReference type="Gene3D" id="3.30.160.60">
    <property type="entry name" value="Classic Zinc Finger"/>
    <property type="match status" value="5"/>
</dbReference>
<accession>A0A8C5N7Q2</accession>
<keyword evidence="8" id="KW-0804">Transcription</keyword>
<comment type="similarity">
    <text evidence="2">Belongs to the krueppel C2H2-type zinc-finger protein family.</text>
</comment>
<comment type="subcellular location">
    <subcellularLocation>
        <location evidence="1">Nucleus</location>
    </subcellularLocation>
</comment>
<dbReference type="FunFam" id="3.30.160.60:FF:000512">
    <property type="entry name" value="zinc finger protein 197 isoform X1"/>
    <property type="match status" value="1"/>
</dbReference>
<evidence type="ECO:0000256" key="10">
    <source>
        <dbReference type="PROSITE-ProRule" id="PRU00042"/>
    </source>
</evidence>
<reference evidence="13" key="1">
    <citation type="submission" date="2020-06" db="EMBL/GenBank/DDBJ databases">
        <authorList>
            <consortium name="Wellcome Sanger Institute Data Sharing"/>
        </authorList>
    </citation>
    <scope>NUCLEOTIDE SEQUENCE [LARGE SCALE GENOMIC DNA]</scope>
</reference>
<feature type="domain" description="C2H2-type" evidence="12">
    <location>
        <begin position="213"/>
        <end position="240"/>
    </location>
</feature>
<keyword evidence="15" id="KW-1185">Reference proteome</keyword>
<dbReference type="GeneID" id="114466616"/>
<dbReference type="GO" id="GO:0000978">
    <property type="term" value="F:RNA polymerase II cis-regulatory region sequence-specific DNA binding"/>
    <property type="evidence" value="ECO:0007669"/>
    <property type="project" value="TreeGrafter"/>
</dbReference>
<evidence type="ECO:0000313" key="15">
    <source>
        <dbReference type="Proteomes" id="UP000694680"/>
    </source>
</evidence>
<feature type="domain" description="C2H2-type" evidence="12">
    <location>
        <begin position="241"/>
        <end position="268"/>
    </location>
</feature>
<dbReference type="RefSeq" id="XP_028308000.1">
    <property type="nucleotide sequence ID" value="XM_028452199.1"/>
</dbReference>
<evidence type="ECO:0000256" key="9">
    <source>
        <dbReference type="ARBA" id="ARBA00023242"/>
    </source>
</evidence>
<dbReference type="FunFam" id="3.30.160.60:FF:000100">
    <property type="entry name" value="Zinc finger 45-like"/>
    <property type="match status" value="1"/>
</dbReference>
<evidence type="ECO:0000256" key="3">
    <source>
        <dbReference type="ARBA" id="ARBA00022723"/>
    </source>
</evidence>
<evidence type="ECO:0000256" key="1">
    <source>
        <dbReference type="ARBA" id="ARBA00004123"/>
    </source>
</evidence>
<name>A0A8C5N7Q2_GOUWI</name>
<dbReference type="GO" id="GO:0006357">
    <property type="term" value="P:regulation of transcription by RNA polymerase II"/>
    <property type="evidence" value="ECO:0007669"/>
    <property type="project" value="TreeGrafter"/>
</dbReference>
<protein>
    <submittedName>
        <fullName evidence="13">Oocyte zinc finger protein XlCOF6.1-like</fullName>
    </submittedName>
</protein>
<dbReference type="InterPro" id="IPR013087">
    <property type="entry name" value="Znf_C2H2_type"/>
</dbReference>
<evidence type="ECO:0000256" key="8">
    <source>
        <dbReference type="ARBA" id="ARBA00023163"/>
    </source>
</evidence>
<sequence length="337" mass="38738">MCSSEALREFISCRLTAAATEIFTVFQQTIDQYEEEINRQRRLLHTHDEALEQPDGLCEPNAEEEQMKDEAEPEQSAVEVIQIKEEDEECERRHTRESSSSFTETETQSEEQLEDPGTSGPTHVSVHSFPSFSRSQMDQDSYCCSICGRLYNISTELQRSHKPPHCDDCNKRSQVLKRPREATPFSCVTCGKSFTNPSSLRQHSMIHTGEKPHFCPVCGKRFRQQSTLINHKRIHTGERPHSCDTCGKSFSRRSHLLVHMRIHTGEKPCCCQICGKTFRDLSNLLRHNKTHSAEKPFSCSTCGKGFNQQNHLMLHLQSHTEEKQYSCEPWEPFQCSL</sequence>
<dbReference type="Ensembl" id="ENSGWIT00000038303.1">
    <property type="protein sequence ID" value="ENSGWIP00000035124.1"/>
    <property type="gene ID" value="ENSGWIG00000018190.1"/>
</dbReference>
<feature type="domain" description="C2H2-type" evidence="12">
    <location>
        <begin position="297"/>
        <end position="324"/>
    </location>
</feature>
<dbReference type="OrthoDB" id="6077919at2759"/>
<keyword evidence="3" id="KW-0479">Metal-binding</keyword>
<evidence type="ECO:0000256" key="5">
    <source>
        <dbReference type="ARBA" id="ARBA00022771"/>
    </source>
</evidence>
<dbReference type="Proteomes" id="UP000694680">
    <property type="component" value="Chromosome 7"/>
</dbReference>
<keyword evidence="6" id="KW-0862">Zinc</keyword>
<dbReference type="FunFam" id="3.30.160.60:FF:000193">
    <property type="entry name" value="Zinc finger protein 300"/>
    <property type="match status" value="1"/>
</dbReference>
<keyword evidence="7" id="KW-0805">Transcription regulation</keyword>
<dbReference type="SUPFAM" id="SSF57667">
    <property type="entry name" value="beta-beta-alpha zinc fingers"/>
    <property type="match status" value="3"/>
</dbReference>
<keyword evidence="5 10" id="KW-0863">Zinc-finger</keyword>
<dbReference type="FunFam" id="3.30.160.60:FF:000096">
    <property type="entry name" value="Zinc finger and BTB domain-containing protein 18 isoform 1"/>
    <property type="match status" value="1"/>
</dbReference>
<dbReference type="PROSITE" id="PS00028">
    <property type="entry name" value="ZINC_FINGER_C2H2_1"/>
    <property type="match status" value="5"/>
</dbReference>
<dbReference type="GO" id="GO:0005634">
    <property type="term" value="C:nucleus"/>
    <property type="evidence" value="ECO:0007669"/>
    <property type="project" value="UniProtKB-SubCell"/>
</dbReference>
<keyword evidence="4" id="KW-0677">Repeat</keyword>
<dbReference type="PANTHER" id="PTHR24390:SF79">
    <property type="entry name" value="ASPARAGINE-RICH ZINC FINGER PROTEIN AZF1"/>
    <property type="match status" value="1"/>
</dbReference>
<reference evidence="14" key="2">
    <citation type="submission" date="2025-05" db="UniProtKB">
        <authorList>
            <consortium name="Ensembl"/>
        </authorList>
    </citation>
    <scope>IDENTIFICATION</scope>
</reference>